<dbReference type="EMBL" id="AVOT02035453">
    <property type="protein sequence ID" value="MBW0529809.1"/>
    <property type="molecule type" value="Genomic_DNA"/>
</dbReference>
<gene>
    <name evidence="1" type="ORF">O181_069524</name>
</gene>
<proteinExistence type="predicted"/>
<sequence length="231" mass="26105">MQACADCHPWDSNVKVSSYFSSLTHFSSHNHTNYFSLPLKETPQQDTPVPHMPCKQMPWQPTPGLSGTQWLEDLFREPFQHTEAPIQSSKSQVLSHEDISTREPEPELVLLLPTLSLSLMICLLAPPSTPTPALSLEIPTASSPHSQDEAQKEFTYLQTTLMIPQANVHDSINQILLEHCRFLHIIPFVDAAHQNEMHQGFQEELNSLLGQALEAYPKEDMTGIVSRFLKR</sequence>
<accession>A0A9Q3I8L3</accession>
<evidence type="ECO:0000313" key="2">
    <source>
        <dbReference type="Proteomes" id="UP000765509"/>
    </source>
</evidence>
<dbReference type="Proteomes" id="UP000765509">
    <property type="component" value="Unassembled WGS sequence"/>
</dbReference>
<protein>
    <submittedName>
        <fullName evidence="1">Uncharacterized protein</fullName>
    </submittedName>
</protein>
<reference evidence="1" key="1">
    <citation type="submission" date="2021-03" db="EMBL/GenBank/DDBJ databases">
        <title>Draft genome sequence of rust myrtle Austropuccinia psidii MF-1, a brazilian biotype.</title>
        <authorList>
            <person name="Quecine M.C."/>
            <person name="Pachon D.M.R."/>
            <person name="Bonatelli M.L."/>
            <person name="Correr F.H."/>
            <person name="Franceschini L.M."/>
            <person name="Leite T.F."/>
            <person name="Margarido G.R.A."/>
            <person name="Almeida C.A."/>
            <person name="Ferrarezi J.A."/>
            <person name="Labate C.A."/>
        </authorList>
    </citation>
    <scope>NUCLEOTIDE SEQUENCE</scope>
    <source>
        <strain evidence="1">MF-1</strain>
    </source>
</reference>
<keyword evidence="2" id="KW-1185">Reference proteome</keyword>
<comment type="caution">
    <text evidence="1">The sequence shown here is derived from an EMBL/GenBank/DDBJ whole genome shotgun (WGS) entry which is preliminary data.</text>
</comment>
<name>A0A9Q3I8L3_9BASI</name>
<evidence type="ECO:0000313" key="1">
    <source>
        <dbReference type="EMBL" id="MBW0529809.1"/>
    </source>
</evidence>
<dbReference type="AlphaFoldDB" id="A0A9Q3I8L3"/>
<organism evidence="1 2">
    <name type="scientific">Austropuccinia psidii MF-1</name>
    <dbReference type="NCBI Taxonomy" id="1389203"/>
    <lineage>
        <taxon>Eukaryota</taxon>
        <taxon>Fungi</taxon>
        <taxon>Dikarya</taxon>
        <taxon>Basidiomycota</taxon>
        <taxon>Pucciniomycotina</taxon>
        <taxon>Pucciniomycetes</taxon>
        <taxon>Pucciniales</taxon>
        <taxon>Sphaerophragmiaceae</taxon>
        <taxon>Austropuccinia</taxon>
    </lineage>
</organism>